<sequence>MLFQGGFTFTNFVADAFAVFMLVLWFWLFITVAGDLFRRDDVSGIGKVCWVILLIILPYVGIFAYLLTQGRGMAGRDQARARQIQEDLRKTFGFSVADEIEKLNRLKSAGSISAEEYGRLRARLVQ</sequence>
<comment type="subcellular location">
    <subcellularLocation>
        <location evidence="1">Cell membrane</location>
        <topology evidence="1">Multi-pass membrane protein</topology>
    </subcellularLocation>
</comment>
<accession>A0A1M5PKY2</accession>
<evidence type="ECO:0000256" key="6">
    <source>
        <dbReference type="SAM" id="Phobius"/>
    </source>
</evidence>
<dbReference type="EMBL" id="LT670818">
    <property type="protein sequence ID" value="SHH02417.1"/>
    <property type="molecule type" value="Genomic_DNA"/>
</dbReference>
<evidence type="ECO:0000259" key="7">
    <source>
        <dbReference type="Pfam" id="PF13396"/>
    </source>
</evidence>
<dbReference type="OrthoDB" id="7596142at2"/>
<evidence type="ECO:0000256" key="5">
    <source>
        <dbReference type="ARBA" id="ARBA00023136"/>
    </source>
</evidence>
<reference evidence="8 9" key="1">
    <citation type="submission" date="2016-11" db="EMBL/GenBank/DDBJ databases">
        <authorList>
            <person name="Jaros S."/>
            <person name="Januszkiewicz K."/>
            <person name="Wedrychowicz H."/>
        </authorList>
    </citation>
    <scope>NUCLEOTIDE SEQUENCE [LARGE SCALE GENOMIC DNA]</scope>
    <source>
        <strain evidence="8 9">GAS242</strain>
    </source>
</reference>
<dbReference type="Pfam" id="PF13396">
    <property type="entry name" value="PLDc_N"/>
    <property type="match status" value="1"/>
</dbReference>
<dbReference type="AlphaFoldDB" id="A0A1M5PKY2"/>
<name>A0A1M5PKY2_9BRAD</name>
<keyword evidence="5 6" id="KW-0472">Membrane</keyword>
<keyword evidence="2" id="KW-1003">Cell membrane</keyword>
<proteinExistence type="predicted"/>
<evidence type="ECO:0000313" key="9">
    <source>
        <dbReference type="Proteomes" id="UP000190675"/>
    </source>
</evidence>
<dbReference type="GO" id="GO:0005886">
    <property type="term" value="C:plasma membrane"/>
    <property type="evidence" value="ECO:0007669"/>
    <property type="project" value="UniProtKB-SubCell"/>
</dbReference>
<evidence type="ECO:0000256" key="3">
    <source>
        <dbReference type="ARBA" id="ARBA00022692"/>
    </source>
</evidence>
<dbReference type="InterPro" id="IPR027379">
    <property type="entry name" value="CLS_N"/>
</dbReference>
<evidence type="ECO:0000256" key="1">
    <source>
        <dbReference type="ARBA" id="ARBA00004651"/>
    </source>
</evidence>
<feature type="transmembrane region" description="Helical" evidence="6">
    <location>
        <begin position="12"/>
        <end position="33"/>
    </location>
</feature>
<gene>
    <name evidence="8" type="ORF">SAMN05444169_5316</name>
</gene>
<evidence type="ECO:0000313" key="8">
    <source>
        <dbReference type="EMBL" id="SHH02417.1"/>
    </source>
</evidence>
<dbReference type="RefSeq" id="WP_154073421.1">
    <property type="nucleotide sequence ID" value="NZ_LT670818.1"/>
</dbReference>
<organism evidence="8 9">
    <name type="scientific">Bradyrhizobium erythrophlei</name>
    <dbReference type="NCBI Taxonomy" id="1437360"/>
    <lineage>
        <taxon>Bacteria</taxon>
        <taxon>Pseudomonadati</taxon>
        <taxon>Pseudomonadota</taxon>
        <taxon>Alphaproteobacteria</taxon>
        <taxon>Hyphomicrobiales</taxon>
        <taxon>Nitrobacteraceae</taxon>
        <taxon>Bradyrhizobium</taxon>
    </lineage>
</organism>
<evidence type="ECO:0000256" key="2">
    <source>
        <dbReference type="ARBA" id="ARBA00022475"/>
    </source>
</evidence>
<keyword evidence="4 6" id="KW-1133">Transmembrane helix</keyword>
<keyword evidence="3 6" id="KW-0812">Transmembrane</keyword>
<feature type="domain" description="Cardiolipin synthase N-terminal" evidence="7">
    <location>
        <begin position="23"/>
        <end position="67"/>
    </location>
</feature>
<protein>
    <submittedName>
        <fullName evidence="8">Phospholipase_D-nuclease N-terminal</fullName>
    </submittedName>
</protein>
<evidence type="ECO:0000256" key="4">
    <source>
        <dbReference type="ARBA" id="ARBA00022989"/>
    </source>
</evidence>
<feature type="transmembrane region" description="Helical" evidence="6">
    <location>
        <begin position="45"/>
        <end position="67"/>
    </location>
</feature>
<dbReference type="Proteomes" id="UP000190675">
    <property type="component" value="Chromosome I"/>
</dbReference>